<keyword evidence="4" id="KW-0547">Nucleotide-binding</keyword>
<organism evidence="9 10">
    <name type="scientific">bacterium (Candidatus Blackallbacteria) CG17_big_fil_post_rev_8_21_14_2_50_48_46</name>
    <dbReference type="NCBI Taxonomy" id="2014261"/>
    <lineage>
        <taxon>Bacteria</taxon>
        <taxon>Candidatus Blackallbacteria</taxon>
    </lineage>
</organism>
<dbReference type="AlphaFoldDB" id="A0A2M7G5V7"/>
<reference evidence="9 10" key="1">
    <citation type="submission" date="2017-09" db="EMBL/GenBank/DDBJ databases">
        <title>Depth-based differentiation of microbial function through sediment-hosted aquifers and enrichment of novel symbionts in the deep terrestrial subsurface.</title>
        <authorList>
            <person name="Probst A.J."/>
            <person name="Ladd B."/>
            <person name="Jarett J.K."/>
            <person name="Geller-Mcgrath D.E."/>
            <person name="Sieber C.M."/>
            <person name="Emerson J.B."/>
            <person name="Anantharaman K."/>
            <person name="Thomas B.C."/>
            <person name="Malmstrom R."/>
            <person name="Stieglmeier M."/>
            <person name="Klingl A."/>
            <person name="Woyke T."/>
            <person name="Ryan C.M."/>
            <person name="Banfield J.F."/>
        </authorList>
    </citation>
    <scope>NUCLEOTIDE SEQUENCE [LARGE SCALE GENOMIC DNA]</scope>
    <source>
        <strain evidence="9">CG17_big_fil_post_rev_8_21_14_2_50_48_46</strain>
    </source>
</reference>
<evidence type="ECO:0000256" key="4">
    <source>
        <dbReference type="ARBA" id="ARBA00022741"/>
    </source>
</evidence>
<keyword evidence="5" id="KW-0067">ATP-binding</keyword>
<evidence type="ECO:0000256" key="6">
    <source>
        <dbReference type="ARBA" id="ARBA00022967"/>
    </source>
</evidence>
<dbReference type="GO" id="GO:0016887">
    <property type="term" value="F:ATP hydrolysis activity"/>
    <property type="evidence" value="ECO:0007669"/>
    <property type="project" value="InterPro"/>
</dbReference>
<evidence type="ECO:0000313" key="10">
    <source>
        <dbReference type="Proteomes" id="UP000231019"/>
    </source>
</evidence>
<dbReference type="GO" id="GO:0044874">
    <property type="term" value="P:lipoprotein localization to outer membrane"/>
    <property type="evidence" value="ECO:0007669"/>
    <property type="project" value="UniProtKB-ARBA"/>
</dbReference>
<keyword evidence="3" id="KW-1003">Cell membrane</keyword>
<dbReference type="SMART" id="SM00382">
    <property type="entry name" value="AAA"/>
    <property type="match status" value="1"/>
</dbReference>
<dbReference type="PROSITE" id="PS50893">
    <property type="entry name" value="ABC_TRANSPORTER_2"/>
    <property type="match status" value="1"/>
</dbReference>
<protein>
    <recommendedName>
        <fullName evidence="8">ABC transporter domain-containing protein</fullName>
    </recommendedName>
</protein>
<comment type="caution">
    <text evidence="9">The sequence shown here is derived from an EMBL/GenBank/DDBJ whole genome shotgun (WGS) entry which is preliminary data.</text>
</comment>
<evidence type="ECO:0000256" key="3">
    <source>
        <dbReference type="ARBA" id="ARBA00022475"/>
    </source>
</evidence>
<name>A0A2M7G5V7_9BACT</name>
<evidence type="ECO:0000256" key="5">
    <source>
        <dbReference type="ARBA" id="ARBA00022840"/>
    </source>
</evidence>
<comment type="similarity">
    <text evidence="1">Belongs to the ABC transporter superfamily.</text>
</comment>
<dbReference type="PROSITE" id="PS00211">
    <property type="entry name" value="ABC_TRANSPORTER_1"/>
    <property type="match status" value="1"/>
</dbReference>
<dbReference type="SUPFAM" id="SSF52540">
    <property type="entry name" value="P-loop containing nucleoside triphosphate hydrolases"/>
    <property type="match status" value="1"/>
</dbReference>
<dbReference type="EMBL" id="PFFQ01000023">
    <property type="protein sequence ID" value="PIW17430.1"/>
    <property type="molecule type" value="Genomic_DNA"/>
</dbReference>
<proteinExistence type="inferred from homology"/>
<dbReference type="PANTHER" id="PTHR42798:SF7">
    <property type="entry name" value="ALPHA-D-RIBOSE 1-METHYLPHOSPHONATE 5-TRIPHOSPHATE SYNTHASE SUBUNIT PHNL"/>
    <property type="match status" value="1"/>
</dbReference>
<accession>A0A2M7G5V7</accession>
<dbReference type="Pfam" id="PF00005">
    <property type="entry name" value="ABC_tran"/>
    <property type="match status" value="1"/>
</dbReference>
<gene>
    <name evidence="9" type="ORF">COW36_07995</name>
</gene>
<evidence type="ECO:0000256" key="7">
    <source>
        <dbReference type="ARBA" id="ARBA00023136"/>
    </source>
</evidence>
<dbReference type="GO" id="GO:0089705">
    <property type="term" value="P:protein localization to outer membrane"/>
    <property type="evidence" value="ECO:0007669"/>
    <property type="project" value="UniProtKB-ARBA"/>
</dbReference>
<dbReference type="CDD" id="cd03255">
    <property type="entry name" value="ABC_MJ0796_LolCDE_FtsE"/>
    <property type="match status" value="1"/>
</dbReference>
<keyword evidence="6" id="KW-1278">Translocase</keyword>
<sequence length="242" mass="27023">MSANFAKTLLRAQSVSKTLGQQLQTSVLHEINLEVKQGEFVSLTGPSGSGKTTLLYLLGALDRPSQGEIWIRDQLTRTMKDHELTQLRQNAIGFVFQFHFLLPEFTALENVVIPQILAGTSQLEAQSSARQLLERVGLGHRLTHRPAEMSGGEQQRVAIARALCNRPALMLADEPTGNLDTENTEQVFKLLFELNREENLAIVFVTHNLELASRTDRTIQMRDGRIMGEVAGIPDRPVVERE</sequence>
<dbReference type="InterPro" id="IPR003439">
    <property type="entry name" value="ABC_transporter-like_ATP-bd"/>
</dbReference>
<dbReference type="FunFam" id="3.40.50.300:FF:000230">
    <property type="entry name" value="Lipoprotein-releasing system ATP-binding protein LolD"/>
    <property type="match status" value="1"/>
</dbReference>
<evidence type="ECO:0000313" key="9">
    <source>
        <dbReference type="EMBL" id="PIW17430.1"/>
    </source>
</evidence>
<dbReference type="GO" id="GO:0005524">
    <property type="term" value="F:ATP binding"/>
    <property type="evidence" value="ECO:0007669"/>
    <property type="project" value="UniProtKB-KW"/>
</dbReference>
<dbReference type="InterPro" id="IPR017911">
    <property type="entry name" value="MacB-like_ATP-bd"/>
</dbReference>
<keyword evidence="2" id="KW-0813">Transport</keyword>
<evidence type="ECO:0000256" key="1">
    <source>
        <dbReference type="ARBA" id="ARBA00005417"/>
    </source>
</evidence>
<evidence type="ECO:0000259" key="8">
    <source>
        <dbReference type="PROSITE" id="PS50893"/>
    </source>
</evidence>
<keyword evidence="7" id="KW-0472">Membrane</keyword>
<dbReference type="PANTHER" id="PTHR42798">
    <property type="entry name" value="LIPOPROTEIN-RELEASING SYSTEM ATP-BINDING PROTEIN LOLD"/>
    <property type="match status" value="1"/>
</dbReference>
<dbReference type="Gene3D" id="3.40.50.300">
    <property type="entry name" value="P-loop containing nucleotide triphosphate hydrolases"/>
    <property type="match status" value="1"/>
</dbReference>
<dbReference type="InterPro" id="IPR017871">
    <property type="entry name" value="ABC_transporter-like_CS"/>
</dbReference>
<dbReference type="InterPro" id="IPR027417">
    <property type="entry name" value="P-loop_NTPase"/>
</dbReference>
<dbReference type="InterPro" id="IPR003593">
    <property type="entry name" value="AAA+_ATPase"/>
</dbReference>
<feature type="domain" description="ABC transporter" evidence="8">
    <location>
        <begin position="10"/>
        <end position="242"/>
    </location>
</feature>
<dbReference type="Proteomes" id="UP000231019">
    <property type="component" value="Unassembled WGS sequence"/>
</dbReference>
<evidence type="ECO:0000256" key="2">
    <source>
        <dbReference type="ARBA" id="ARBA00022448"/>
    </source>
</evidence>